<dbReference type="InterPro" id="IPR013320">
    <property type="entry name" value="ConA-like_dom_sf"/>
</dbReference>
<dbReference type="SUPFAM" id="SSF49899">
    <property type="entry name" value="Concanavalin A-like lectins/glucanases"/>
    <property type="match status" value="1"/>
</dbReference>
<proteinExistence type="predicted"/>
<dbReference type="SMART" id="SM00908">
    <property type="entry name" value="Gal-bind_lectin"/>
    <property type="match status" value="1"/>
</dbReference>
<reference evidence="4 5" key="1">
    <citation type="submission" date="2019-10" db="EMBL/GenBank/DDBJ databases">
        <title>Assembly and Annotation for the nematode Trichostrongylus colubriformis.</title>
        <authorList>
            <person name="Martin J."/>
        </authorList>
    </citation>
    <scope>NUCLEOTIDE SEQUENCE [LARGE SCALE GENOMIC DNA]</scope>
    <source>
        <strain evidence="4">G859</strain>
        <tissue evidence="4">Whole worm</tissue>
    </source>
</reference>
<dbReference type="AlphaFoldDB" id="A0AAN8ID10"/>
<accession>A0AAN8ID10</accession>
<name>A0AAN8ID10_TRICO</name>
<protein>
    <recommendedName>
        <fullName evidence="2">Galectin</fullName>
    </recommendedName>
</protein>
<dbReference type="InterPro" id="IPR044156">
    <property type="entry name" value="Galectin-like"/>
</dbReference>
<dbReference type="CDD" id="cd00070">
    <property type="entry name" value="GLECT"/>
    <property type="match status" value="1"/>
</dbReference>
<dbReference type="GO" id="GO:0030246">
    <property type="term" value="F:carbohydrate binding"/>
    <property type="evidence" value="ECO:0007669"/>
    <property type="project" value="UniProtKB-UniRule"/>
</dbReference>
<dbReference type="GO" id="GO:0016936">
    <property type="term" value="F:galactoside binding"/>
    <property type="evidence" value="ECO:0007669"/>
    <property type="project" value="TreeGrafter"/>
</dbReference>
<dbReference type="SMART" id="SM00276">
    <property type="entry name" value="GLECT"/>
    <property type="match status" value="1"/>
</dbReference>
<evidence type="ECO:0000259" key="3">
    <source>
        <dbReference type="PROSITE" id="PS51304"/>
    </source>
</evidence>
<dbReference type="PANTHER" id="PTHR11346">
    <property type="entry name" value="GALECTIN"/>
    <property type="match status" value="1"/>
</dbReference>
<organism evidence="4 5">
    <name type="scientific">Trichostrongylus colubriformis</name>
    <name type="common">Black scour worm</name>
    <dbReference type="NCBI Taxonomy" id="6319"/>
    <lineage>
        <taxon>Eukaryota</taxon>
        <taxon>Metazoa</taxon>
        <taxon>Ecdysozoa</taxon>
        <taxon>Nematoda</taxon>
        <taxon>Chromadorea</taxon>
        <taxon>Rhabditida</taxon>
        <taxon>Rhabditina</taxon>
        <taxon>Rhabditomorpha</taxon>
        <taxon>Strongyloidea</taxon>
        <taxon>Trichostrongylidae</taxon>
        <taxon>Trichostrongylus</taxon>
    </lineage>
</organism>
<dbReference type="Proteomes" id="UP001331761">
    <property type="component" value="Unassembled WGS sequence"/>
</dbReference>
<dbReference type="PANTHER" id="PTHR11346:SF174">
    <property type="entry name" value="GALAPTIN LEC-8-RELATED"/>
    <property type="match status" value="1"/>
</dbReference>
<dbReference type="Gene3D" id="2.60.120.200">
    <property type="match status" value="1"/>
</dbReference>
<dbReference type="Pfam" id="PF00337">
    <property type="entry name" value="Gal-bind_lectin"/>
    <property type="match status" value="1"/>
</dbReference>
<feature type="domain" description="Galectin" evidence="3">
    <location>
        <begin position="11"/>
        <end position="137"/>
    </location>
</feature>
<dbReference type="EMBL" id="WIXE01019652">
    <property type="protein sequence ID" value="KAK5969854.1"/>
    <property type="molecule type" value="Genomic_DNA"/>
</dbReference>
<sequence>MHTVYYPPVPGAIPLRETLRYGCEIDIYGRVNHGGHKNFSIELLSGPHIVLHVNFRFHHDHDVVMNTYCGSWGNEIRHRNPLKHDQEFHLHIHAHEEYYEIELNGTPLAHFPHRFPMECVQALGMKGEVVIERVEFSGFHFHIDWNCDGHDYGHAGYTHYGSERYEPPTFHETHPYNAYF</sequence>
<dbReference type="InterPro" id="IPR001079">
    <property type="entry name" value="Galectin_CRD"/>
</dbReference>
<gene>
    <name evidence="4" type="ORF">GCK32_000888</name>
</gene>
<comment type="caution">
    <text evidence="4">The sequence shown here is derived from an EMBL/GenBank/DDBJ whole genome shotgun (WGS) entry which is preliminary data.</text>
</comment>
<keyword evidence="5" id="KW-1185">Reference proteome</keyword>
<evidence type="ECO:0000256" key="1">
    <source>
        <dbReference type="ARBA" id="ARBA00022734"/>
    </source>
</evidence>
<evidence type="ECO:0000313" key="4">
    <source>
        <dbReference type="EMBL" id="KAK5969854.1"/>
    </source>
</evidence>
<evidence type="ECO:0000256" key="2">
    <source>
        <dbReference type="RuleBase" id="RU102079"/>
    </source>
</evidence>
<evidence type="ECO:0000313" key="5">
    <source>
        <dbReference type="Proteomes" id="UP001331761"/>
    </source>
</evidence>
<dbReference type="FunFam" id="2.60.120.200:FF:000213">
    <property type="entry name" value="Galectin"/>
    <property type="match status" value="1"/>
</dbReference>
<keyword evidence="1 2" id="KW-0430">Lectin</keyword>
<dbReference type="PROSITE" id="PS51304">
    <property type="entry name" value="GALECTIN"/>
    <property type="match status" value="1"/>
</dbReference>